<sequence>MCSRRSTPRVTSETQGTIDQGWRSGQDLDLLMKWIHPAVACDARPVNQQSGARLGAEHIGHDHRVQPRRDAQRQRLAILDIQLQHLQRMHPIHNGMQKRARISTSGCHQHHAEPQTPPAVARAQERLLPRGRDVLQRLPRGEVDRERTRPRQPVLHPQALHRRAAHGRHLRAVQHADVRPQRGRRERARAPVAAHVREVPQRALLGAQPVRAWARLDLEQDVREELGRQAVGGGERRVRGEIWHVCWAFSSRPQVDLAESESGSLSMYTLQSRSAARAFAVTNPPATRSGDCRSQGTSFSPNSLSSRRRWLSPSSEPEKDIASGALVDSGPEPP</sequence>
<feature type="region of interest" description="Disordered" evidence="1">
    <location>
        <begin position="1"/>
        <end position="21"/>
    </location>
</feature>
<feature type="region of interest" description="Disordered" evidence="1">
    <location>
        <begin position="284"/>
        <end position="334"/>
    </location>
</feature>
<feature type="compositionally biased region" description="Polar residues" evidence="1">
    <location>
        <begin position="1"/>
        <end position="18"/>
    </location>
</feature>
<evidence type="ECO:0000313" key="3">
    <source>
        <dbReference type="Proteomes" id="UP001295794"/>
    </source>
</evidence>
<gene>
    <name evidence="2" type="ORF">MYCIT1_LOCUS24832</name>
</gene>
<dbReference type="AlphaFoldDB" id="A0AAD2HK52"/>
<comment type="caution">
    <text evidence="2">The sequence shown here is derived from an EMBL/GenBank/DDBJ whole genome shotgun (WGS) entry which is preliminary data.</text>
</comment>
<evidence type="ECO:0000313" key="2">
    <source>
        <dbReference type="EMBL" id="CAK5276511.1"/>
    </source>
</evidence>
<keyword evidence="3" id="KW-1185">Reference proteome</keyword>
<name>A0AAD2HK52_9AGAR</name>
<protein>
    <submittedName>
        <fullName evidence="2">Uncharacterized protein</fullName>
    </submittedName>
</protein>
<dbReference type="Proteomes" id="UP001295794">
    <property type="component" value="Unassembled WGS sequence"/>
</dbReference>
<organism evidence="2 3">
    <name type="scientific">Mycena citricolor</name>
    <dbReference type="NCBI Taxonomy" id="2018698"/>
    <lineage>
        <taxon>Eukaryota</taxon>
        <taxon>Fungi</taxon>
        <taxon>Dikarya</taxon>
        <taxon>Basidiomycota</taxon>
        <taxon>Agaricomycotina</taxon>
        <taxon>Agaricomycetes</taxon>
        <taxon>Agaricomycetidae</taxon>
        <taxon>Agaricales</taxon>
        <taxon>Marasmiineae</taxon>
        <taxon>Mycenaceae</taxon>
        <taxon>Mycena</taxon>
    </lineage>
</organism>
<dbReference type="EMBL" id="CAVNYO010000408">
    <property type="protein sequence ID" value="CAK5276511.1"/>
    <property type="molecule type" value="Genomic_DNA"/>
</dbReference>
<accession>A0AAD2HK52</accession>
<proteinExistence type="predicted"/>
<evidence type="ECO:0000256" key="1">
    <source>
        <dbReference type="SAM" id="MobiDB-lite"/>
    </source>
</evidence>
<feature type="compositionally biased region" description="Low complexity" evidence="1">
    <location>
        <begin position="300"/>
        <end position="315"/>
    </location>
</feature>
<reference evidence="2" key="1">
    <citation type="submission" date="2023-11" db="EMBL/GenBank/DDBJ databases">
        <authorList>
            <person name="De Vega J J."/>
            <person name="De Vega J J."/>
        </authorList>
    </citation>
    <scope>NUCLEOTIDE SEQUENCE</scope>
</reference>